<organism evidence="2 3">
    <name type="scientific">Streptomyces thermolilacinus SPC6</name>
    <dbReference type="NCBI Taxonomy" id="1306406"/>
    <lineage>
        <taxon>Bacteria</taxon>
        <taxon>Bacillati</taxon>
        <taxon>Actinomycetota</taxon>
        <taxon>Actinomycetes</taxon>
        <taxon>Kitasatosporales</taxon>
        <taxon>Streptomycetaceae</taxon>
        <taxon>Streptomyces</taxon>
    </lineage>
</organism>
<evidence type="ECO:0000313" key="2">
    <source>
        <dbReference type="EMBL" id="OEJ97320.1"/>
    </source>
</evidence>
<dbReference type="Proteomes" id="UP000095329">
    <property type="component" value="Unassembled WGS sequence"/>
</dbReference>
<evidence type="ECO:0000313" key="3">
    <source>
        <dbReference type="Proteomes" id="UP000095329"/>
    </source>
</evidence>
<dbReference type="Gene3D" id="2.60.120.10">
    <property type="entry name" value="Jelly Rolls"/>
    <property type="match status" value="1"/>
</dbReference>
<dbReference type="Pfam" id="PF05523">
    <property type="entry name" value="FdtA"/>
    <property type="match status" value="1"/>
</dbReference>
<dbReference type="RefSeq" id="WP_023589927.1">
    <property type="nucleotide sequence ID" value="NZ_ASHX02000001.1"/>
</dbReference>
<dbReference type="eggNOG" id="COG0662">
    <property type="taxonomic scope" value="Bacteria"/>
</dbReference>
<proteinExistence type="predicted"/>
<sequence>METQQRVGTVGSWWTVSLPRHTDGRGSLSAVEADEALGFEIRRVYYLYDVPGDAVRGAHGHRRLEQLLLAVHGSFRITLDDGFSRDTMVLDNPARGLRIGPMVWRELTDFSPGAVALVLASRPYEDADYYRDHETFLRDARRQP</sequence>
<gene>
    <name evidence="2" type="ORF">J116_025580</name>
</gene>
<comment type="caution">
    <text evidence="2">The sequence shown here is derived from an EMBL/GenBank/DDBJ whole genome shotgun (WGS) entry which is preliminary data.</text>
</comment>
<feature type="domain" description="Sugar 3,4-ketoisomerase QdtA cupin" evidence="1">
    <location>
        <begin position="16"/>
        <end position="138"/>
    </location>
</feature>
<keyword evidence="3" id="KW-1185">Reference proteome</keyword>
<dbReference type="InterPro" id="IPR008894">
    <property type="entry name" value="QdtA_cupin_dom"/>
</dbReference>
<name>A0A1D3DYB9_9ACTN</name>
<dbReference type="SUPFAM" id="SSF51182">
    <property type="entry name" value="RmlC-like cupins"/>
    <property type="match status" value="1"/>
</dbReference>
<evidence type="ECO:0000259" key="1">
    <source>
        <dbReference type="Pfam" id="PF05523"/>
    </source>
</evidence>
<reference evidence="2 3" key="1">
    <citation type="journal article" date="2013" name="Genome Announc.">
        <title>Genome Sequence of Streptomyces violaceusniger Strain SPC6, a Halotolerant Streptomycete That Exhibits Rapid Growth and Development.</title>
        <authorList>
            <person name="Chen X."/>
            <person name="Zhang B."/>
            <person name="Zhang W."/>
            <person name="Wu X."/>
            <person name="Zhang M."/>
            <person name="Chen T."/>
            <person name="Liu G."/>
            <person name="Dyson P."/>
        </authorList>
    </citation>
    <scope>NUCLEOTIDE SEQUENCE [LARGE SCALE GENOMIC DNA]</scope>
    <source>
        <strain evidence="2 3">SPC6</strain>
    </source>
</reference>
<dbReference type="STRING" id="1306406.J116_025580"/>
<dbReference type="InterPro" id="IPR014710">
    <property type="entry name" value="RmlC-like_jellyroll"/>
</dbReference>
<protein>
    <recommendedName>
        <fullName evidence="1">Sugar 3,4-ketoisomerase QdtA cupin domain-containing protein</fullName>
    </recommendedName>
</protein>
<dbReference type="EMBL" id="ASHX02000001">
    <property type="protein sequence ID" value="OEJ97320.1"/>
    <property type="molecule type" value="Genomic_DNA"/>
</dbReference>
<dbReference type="AlphaFoldDB" id="A0A1D3DYB9"/>
<dbReference type="InterPro" id="IPR011051">
    <property type="entry name" value="RmlC_Cupin_sf"/>
</dbReference>
<dbReference type="CDD" id="cd20292">
    <property type="entry name" value="cupin_QdtA-like"/>
    <property type="match status" value="1"/>
</dbReference>
<accession>A0A1D3DYB9</accession>